<dbReference type="AlphaFoldDB" id="A0AA40A533"/>
<keyword evidence="2" id="KW-1185">Reference proteome</keyword>
<accession>A0AA40A533</accession>
<protein>
    <recommendedName>
        <fullName evidence="3">SET domain-containing protein</fullName>
    </recommendedName>
</protein>
<evidence type="ECO:0000313" key="2">
    <source>
        <dbReference type="Proteomes" id="UP001172101"/>
    </source>
</evidence>
<dbReference type="InterPro" id="IPR046341">
    <property type="entry name" value="SET_dom_sf"/>
</dbReference>
<feature type="non-terminal residue" evidence="1">
    <location>
        <position position="1"/>
    </location>
</feature>
<dbReference type="SUPFAM" id="SSF82199">
    <property type="entry name" value="SET domain"/>
    <property type="match status" value="1"/>
</dbReference>
<sequence>LPKNWPAQIPYLTGPLYSPRLTAAHLAAIRTRPLPPAETDTDIVVGTFEIPRGLKPGPSAAVRITPITDPSHPAHGQCGLFAVRDLKPGELVVPYFGEVHVGSGPDAISEGEDEHAASDYDLWLDRDGNVAVDAARAGNEARFINDYRGVPVSSGASSYSSSRPAEGLGGLTRARPNAEFRAVWDPRLCQCRGEMTMAVFVLPAGKKKRQRKDGTQGGIAKGEEVLVSYGKGFWGE</sequence>
<gene>
    <name evidence="1" type="ORF">B0T26DRAFT_619641</name>
</gene>
<feature type="non-terminal residue" evidence="1">
    <location>
        <position position="236"/>
    </location>
</feature>
<evidence type="ECO:0008006" key="3">
    <source>
        <dbReference type="Google" id="ProtNLM"/>
    </source>
</evidence>
<dbReference type="EMBL" id="JAUIRO010000006">
    <property type="protein sequence ID" value="KAK0709493.1"/>
    <property type="molecule type" value="Genomic_DNA"/>
</dbReference>
<comment type="caution">
    <text evidence="1">The sequence shown here is derived from an EMBL/GenBank/DDBJ whole genome shotgun (WGS) entry which is preliminary data.</text>
</comment>
<reference evidence="1" key="1">
    <citation type="submission" date="2023-06" db="EMBL/GenBank/DDBJ databases">
        <title>Genome-scale phylogeny and comparative genomics of the fungal order Sordariales.</title>
        <authorList>
            <consortium name="Lawrence Berkeley National Laboratory"/>
            <person name="Hensen N."/>
            <person name="Bonometti L."/>
            <person name="Westerberg I."/>
            <person name="Brannstrom I.O."/>
            <person name="Guillou S."/>
            <person name="Cros-Aarteil S."/>
            <person name="Calhoun S."/>
            <person name="Haridas S."/>
            <person name="Kuo A."/>
            <person name="Mondo S."/>
            <person name="Pangilinan J."/>
            <person name="Riley R."/>
            <person name="LaButti K."/>
            <person name="Andreopoulos B."/>
            <person name="Lipzen A."/>
            <person name="Chen C."/>
            <person name="Yanf M."/>
            <person name="Daum C."/>
            <person name="Ng V."/>
            <person name="Clum A."/>
            <person name="Steindorff A."/>
            <person name="Ohm R."/>
            <person name="Martin F."/>
            <person name="Silar P."/>
            <person name="Natvig D."/>
            <person name="Lalanne C."/>
            <person name="Gautier V."/>
            <person name="Ament-velasquez S.L."/>
            <person name="Kruys A."/>
            <person name="Hutchinson M.I."/>
            <person name="Powell A.J."/>
            <person name="Barry K."/>
            <person name="Miller A.N."/>
            <person name="Grigoriev I.V."/>
            <person name="Debuchy R."/>
            <person name="Gladieux P."/>
            <person name="Thoren M.H."/>
            <person name="Johannesson H."/>
        </authorList>
    </citation>
    <scope>NUCLEOTIDE SEQUENCE</scope>
    <source>
        <strain evidence="1">SMH2392-1A</strain>
    </source>
</reference>
<proteinExistence type="predicted"/>
<dbReference type="GeneID" id="85319322"/>
<dbReference type="Gene3D" id="2.170.270.10">
    <property type="entry name" value="SET domain"/>
    <property type="match status" value="1"/>
</dbReference>
<dbReference type="Proteomes" id="UP001172101">
    <property type="component" value="Unassembled WGS sequence"/>
</dbReference>
<dbReference type="RefSeq" id="XP_060292797.1">
    <property type="nucleotide sequence ID" value="XM_060436052.1"/>
</dbReference>
<organism evidence="1 2">
    <name type="scientific">Lasiosphaeria miniovina</name>
    <dbReference type="NCBI Taxonomy" id="1954250"/>
    <lineage>
        <taxon>Eukaryota</taxon>
        <taxon>Fungi</taxon>
        <taxon>Dikarya</taxon>
        <taxon>Ascomycota</taxon>
        <taxon>Pezizomycotina</taxon>
        <taxon>Sordariomycetes</taxon>
        <taxon>Sordariomycetidae</taxon>
        <taxon>Sordariales</taxon>
        <taxon>Lasiosphaeriaceae</taxon>
        <taxon>Lasiosphaeria</taxon>
    </lineage>
</organism>
<name>A0AA40A533_9PEZI</name>
<evidence type="ECO:0000313" key="1">
    <source>
        <dbReference type="EMBL" id="KAK0709493.1"/>
    </source>
</evidence>